<dbReference type="Pfam" id="PF07963">
    <property type="entry name" value="N_methyl"/>
    <property type="match status" value="1"/>
</dbReference>
<reference evidence="2 3" key="1">
    <citation type="journal article" date="2018" name="MBio">
        <title>Insights into the evolution of host association through the isolation and characterization of a novel human periodontal pathobiont, Desulfobulbus oralis.</title>
        <authorList>
            <person name="Cross K.L."/>
            <person name="Chirania P."/>
            <person name="Xiong W."/>
            <person name="Beall C.J."/>
            <person name="Elkins J.G."/>
            <person name="Giannone R.J."/>
            <person name="Griffen A.L."/>
            <person name="Guss A.M."/>
            <person name="Hettich R.L."/>
            <person name="Joshi S.S."/>
            <person name="Mokrzan E.M."/>
            <person name="Martin R.K."/>
            <person name="Zhulin I.B."/>
            <person name="Leys E.J."/>
            <person name="Podar M."/>
        </authorList>
    </citation>
    <scope>NUCLEOTIDE SEQUENCE [LARGE SCALE GENOMIC DNA]</scope>
    <source>
        <strain evidence="2 3">ORNL</strain>
    </source>
</reference>
<evidence type="ECO:0000256" key="1">
    <source>
        <dbReference type="SAM" id="Phobius"/>
    </source>
</evidence>
<dbReference type="NCBIfam" id="TIGR02532">
    <property type="entry name" value="IV_pilin_GFxxxE"/>
    <property type="match status" value="1"/>
</dbReference>
<feature type="transmembrane region" description="Helical" evidence="1">
    <location>
        <begin position="20"/>
        <end position="38"/>
    </location>
</feature>
<dbReference type="Proteomes" id="UP000239867">
    <property type="component" value="Chromosome"/>
</dbReference>
<evidence type="ECO:0000313" key="2">
    <source>
        <dbReference type="EMBL" id="AVD71990.1"/>
    </source>
</evidence>
<dbReference type="InterPro" id="IPR012902">
    <property type="entry name" value="N_methyl_site"/>
</dbReference>
<dbReference type="RefSeq" id="WP_219842670.1">
    <property type="nucleotide sequence ID" value="NZ_CP021255.1"/>
</dbReference>
<keyword evidence="3" id="KW-1185">Reference proteome</keyword>
<sequence length="171" mass="19372">MKNVNMQNNYHFTDHGGFTLIEVLVAMVILSIGIFALYSMQISSVRTNYFAGSLSQAANYSSSQLETLLQLIYNDELISKRKDGKPIRKYKNASATDPNYGVSADNFGLDNVAENTADHWRKTEDRRFTMTYNVVEDFPIKGIKKIRAHTQDNAPGSRRPVVFDLLKNDNI</sequence>
<evidence type="ECO:0008006" key="4">
    <source>
        <dbReference type="Google" id="ProtNLM"/>
    </source>
</evidence>
<proteinExistence type="predicted"/>
<evidence type="ECO:0000313" key="3">
    <source>
        <dbReference type="Proteomes" id="UP000239867"/>
    </source>
</evidence>
<keyword evidence="1" id="KW-1133">Transmembrane helix</keyword>
<protein>
    <recommendedName>
        <fullName evidence="4">Prepilin-type N-terminal cleavage/methylation domain-containing protein</fullName>
    </recommendedName>
</protein>
<dbReference type="EMBL" id="CP021255">
    <property type="protein sequence ID" value="AVD71990.1"/>
    <property type="molecule type" value="Genomic_DNA"/>
</dbReference>
<keyword evidence="1" id="KW-0812">Transmembrane</keyword>
<keyword evidence="1" id="KW-0472">Membrane</keyword>
<dbReference type="KEGG" id="deo:CAY53_11320"/>
<dbReference type="AlphaFoldDB" id="A0A2L1GQQ7"/>
<organism evidence="2 3">
    <name type="scientific">Desulfobulbus oralis</name>
    <dbReference type="NCBI Taxonomy" id="1986146"/>
    <lineage>
        <taxon>Bacteria</taxon>
        <taxon>Pseudomonadati</taxon>
        <taxon>Thermodesulfobacteriota</taxon>
        <taxon>Desulfobulbia</taxon>
        <taxon>Desulfobulbales</taxon>
        <taxon>Desulfobulbaceae</taxon>
        <taxon>Desulfobulbus</taxon>
    </lineage>
</organism>
<name>A0A2L1GQQ7_9BACT</name>
<gene>
    <name evidence="2" type="ORF">CAY53_11320</name>
</gene>
<accession>A0A2L1GQQ7</accession>